<sequence>MEGNNSYGASWAEQYDSSGYPEPAFAGATTTATKTSGDSSSKTAKYKHMVGEGLGKTKAVAFIGAKKVKGGTSSGLRWIKDKYHKTTQKH</sequence>
<dbReference type="OrthoDB" id="1905524at2759"/>
<evidence type="ECO:0000313" key="3">
    <source>
        <dbReference type="EMBL" id="KAG6686674.1"/>
    </source>
</evidence>
<evidence type="ECO:0000256" key="1">
    <source>
        <dbReference type="SAM" id="MobiDB-lite"/>
    </source>
</evidence>
<protein>
    <recommendedName>
        <fullName evidence="5">CDP-diacylglycerol-glycerol-3-phosphate 3-phosphatidyltransferase</fullName>
    </recommendedName>
</protein>
<evidence type="ECO:0008006" key="5">
    <source>
        <dbReference type="Google" id="ProtNLM"/>
    </source>
</evidence>
<comment type="caution">
    <text evidence="2">The sequence shown here is derived from an EMBL/GenBank/DDBJ whole genome shotgun (WGS) entry which is preliminary data.</text>
</comment>
<evidence type="ECO:0000313" key="2">
    <source>
        <dbReference type="EMBL" id="KAG6635295.1"/>
    </source>
</evidence>
<keyword evidence="4" id="KW-1185">Reference proteome</keyword>
<organism evidence="2 4">
    <name type="scientific">Carya illinoinensis</name>
    <name type="common">Pecan</name>
    <dbReference type="NCBI Taxonomy" id="32201"/>
    <lineage>
        <taxon>Eukaryota</taxon>
        <taxon>Viridiplantae</taxon>
        <taxon>Streptophyta</taxon>
        <taxon>Embryophyta</taxon>
        <taxon>Tracheophyta</taxon>
        <taxon>Spermatophyta</taxon>
        <taxon>Magnoliopsida</taxon>
        <taxon>eudicotyledons</taxon>
        <taxon>Gunneridae</taxon>
        <taxon>Pentapetalae</taxon>
        <taxon>rosids</taxon>
        <taxon>fabids</taxon>
        <taxon>Fagales</taxon>
        <taxon>Juglandaceae</taxon>
        <taxon>Carya</taxon>
    </lineage>
</organism>
<name>A0A8T1NXX4_CARIL</name>
<feature type="region of interest" description="Disordered" evidence="1">
    <location>
        <begin position="22"/>
        <end position="43"/>
    </location>
</feature>
<dbReference type="Proteomes" id="UP000811246">
    <property type="component" value="Chromosome 11"/>
</dbReference>
<dbReference type="PANTHER" id="PTHR33386">
    <property type="entry name" value="OS02G0740600 PROTEIN"/>
    <property type="match status" value="1"/>
</dbReference>
<reference evidence="2" key="1">
    <citation type="submission" date="2020-12" db="EMBL/GenBank/DDBJ databases">
        <title>WGS assembly of Carya illinoinensis cv. Pawnee.</title>
        <authorList>
            <person name="Platts A."/>
            <person name="Shu S."/>
            <person name="Wright S."/>
            <person name="Barry K."/>
            <person name="Edger P."/>
            <person name="Pires J.C."/>
            <person name="Schmutz J."/>
        </authorList>
    </citation>
    <scope>NUCLEOTIDE SEQUENCE</scope>
    <source>
        <tissue evidence="2">Leaf</tissue>
    </source>
</reference>
<dbReference type="EMBL" id="CM031819">
    <property type="protein sequence ID" value="KAG6635295.1"/>
    <property type="molecule type" value="Genomic_DNA"/>
</dbReference>
<dbReference type="PANTHER" id="PTHR33386:SF5">
    <property type="entry name" value="OS02G0740600 PROTEIN"/>
    <property type="match status" value="1"/>
</dbReference>
<evidence type="ECO:0000313" key="4">
    <source>
        <dbReference type="Proteomes" id="UP000811609"/>
    </source>
</evidence>
<dbReference type="AlphaFoldDB" id="A0A8T1NXX4"/>
<dbReference type="EMBL" id="CM031835">
    <property type="protein sequence ID" value="KAG6686674.1"/>
    <property type="molecule type" value="Genomic_DNA"/>
</dbReference>
<feature type="compositionally biased region" description="Low complexity" evidence="1">
    <location>
        <begin position="26"/>
        <end position="43"/>
    </location>
</feature>
<dbReference type="Proteomes" id="UP000811609">
    <property type="component" value="Chromosome 11"/>
</dbReference>
<accession>A0A8T1NXX4</accession>
<reference evidence="3" key="2">
    <citation type="submission" date="2021-01" db="EMBL/GenBank/DDBJ databases">
        <authorList>
            <person name="Lovell J.T."/>
            <person name="Bentley N."/>
            <person name="Bhattarai G."/>
            <person name="Jenkins J.W."/>
            <person name="Sreedasyam A."/>
            <person name="Alarcon Y."/>
            <person name="Bock C."/>
            <person name="Boston L."/>
            <person name="Carlson J."/>
            <person name="Cervantes K."/>
            <person name="Clermont K."/>
            <person name="Krom N."/>
            <person name="Kubenka K."/>
            <person name="Mamidi S."/>
            <person name="Mattison C."/>
            <person name="Monteros M."/>
            <person name="Pisani C."/>
            <person name="Plott C."/>
            <person name="Rajasekar S."/>
            <person name="Rhein H.S."/>
            <person name="Rohla C."/>
            <person name="Song M."/>
            <person name="Hilaire R.S."/>
            <person name="Shu S."/>
            <person name="Wells L."/>
            <person name="Wang X."/>
            <person name="Webber J."/>
            <person name="Heerema R.J."/>
            <person name="Klein P."/>
            <person name="Conner P."/>
            <person name="Grauke L."/>
            <person name="Grimwood J."/>
            <person name="Schmutz J."/>
            <person name="Randall J.J."/>
        </authorList>
    </citation>
    <scope>NUCLEOTIDE SEQUENCE</scope>
    <source>
        <tissue evidence="3">Leaf</tissue>
    </source>
</reference>
<gene>
    <name evidence="2" type="ORF">CIPAW_11G032200</name>
    <name evidence="3" type="ORF">I3842_11G032100</name>
</gene>
<proteinExistence type="predicted"/>